<dbReference type="PANTHER" id="PTHR33223">
    <property type="entry name" value="CCHC-TYPE DOMAIN-CONTAINING PROTEIN"/>
    <property type="match status" value="1"/>
</dbReference>
<dbReference type="Proteomes" id="UP000813463">
    <property type="component" value="Chromosome 6"/>
</dbReference>
<name>A0ABM3QY86_SPIOL</name>
<protein>
    <recommendedName>
        <fullName evidence="4">Retrotransposon gag domain-containing protein</fullName>
    </recommendedName>
</protein>
<gene>
    <name evidence="3" type="primary">LOC130463256</name>
</gene>
<accession>A0ABM3QY86</accession>
<sequence>MTMINKIHGVPTTIKEASRDSYADSPYADPIDVIDIPKRFSPQNMPMYDGTTDPREHILTYKQRIMIIPVPKHMREASLSKGFGSTLIGPAPEVVNQLAKWVHHFLCTSRQYVQPEDSQQQRVREAANDLYRVVQRPDKPLKYYIARFIKEKVTVLECDVPTAIEAFRQGLYGETDLWRDLIKYPCKTLEDAQAKAMAQVRLEALYSKKGTNDYTKTDKRLPYPKRRDDRPSPYSRPQQVEVVEEDDDIDCKNSPDLPPRINEYSFYVDTAGLMNHISKMGKVVQWPPKSSKPDSKKDPSKWCDFHADIGHTTNESKRHARENEINRPEREVTAKHLTPISFDESDAGDISDKHHDGLVISIPAGDSMIRRVLVDNGSSTNVMMLDALKKMGSNPDTDVVKKSTVLIEFSGEEKTTFGEVTLPV</sequence>
<evidence type="ECO:0000313" key="2">
    <source>
        <dbReference type="Proteomes" id="UP000813463"/>
    </source>
</evidence>
<feature type="compositionally biased region" description="Basic and acidic residues" evidence="1">
    <location>
        <begin position="215"/>
        <end position="231"/>
    </location>
</feature>
<evidence type="ECO:0008006" key="4">
    <source>
        <dbReference type="Google" id="ProtNLM"/>
    </source>
</evidence>
<organism evidence="2 3">
    <name type="scientific">Spinacia oleracea</name>
    <name type="common">Spinach</name>
    <dbReference type="NCBI Taxonomy" id="3562"/>
    <lineage>
        <taxon>Eukaryota</taxon>
        <taxon>Viridiplantae</taxon>
        <taxon>Streptophyta</taxon>
        <taxon>Embryophyta</taxon>
        <taxon>Tracheophyta</taxon>
        <taxon>Spermatophyta</taxon>
        <taxon>Magnoliopsida</taxon>
        <taxon>eudicotyledons</taxon>
        <taxon>Gunneridae</taxon>
        <taxon>Pentapetalae</taxon>
        <taxon>Caryophyllales</taxon>
        <taxon>Chenopodiaceae</taxon>
        <taxon>Chenopodioideae</taxon>
        <taxon>Anserineae</taxon>
        <taxon>Spinacia</taxon>
    </lineage>
</organism>
<keyword evidence="2" id="KW-1185">Reference proteome</keyword>
<reference evidence="3" key="2">
    <citation type="submission" date="2025-08" db="UniProtKB">
        <authorList>
            <consortium name="RefSeq"/>
        </authorList>
    </citation>
    <scope>IDENTIFICATION</scope>
    <source>
        <tissue evidence="3">Leaf</tissue>
    </source>
</reference>
<proteinExistence type="predicted"/>
<dbReference type="RefSeq" id="XP_056688311.1">
    <property type="nucleotide sequence ID" value="XM_056832333.1"/>
</dbReference>
<reference evidence="2" key="1">
    <citation type="journal article" date="2021" name="Nat. Commun.">
        <title>Genomic analyses provide insights into spinach domestication and the genetic basis of agronomic traits.</title>
        <authorList>
            <person name="Cai X."/>
            <person name="Sun X."/>
            <person name="Xu C."/>
            <person name="Sun H."/>
            <person name="Wang X."/>
            <person name="Ge C."/>
            <person name="Zhang Z."/>
            <person name="Wang Q."/>
            <person name="Fei Z."/>
            <person name="Jiao C."/>
            <person name="Wang Q."/>
        </authorList>
    </citation>
    <scope>NUCLEOTIDE SEQUENCE [LARGE SCALE GENOMIC DNA]</scope>
    <source>
        <strain evidence="2">cv. Varoflay</strain>
    </source>
</reference>
<evidence type="ECO:0000256" key="1">
    <source>
        <dbReference type="SAM" id="MobiDB-lite"/>
    </source>
</evidence>
<feature type="compositionally biased region" description="Low complexity" evidence="1">
    <location>
        <begin position="232"/>
        <end position="241"/>
    </location>
</feature>
<dbReference type="PANTHER" id="PTHR33223:SF9">
    <property type="entry name" value="RETROTRANSPOSON GAG DOMAIN-CONTAINING PROTEIN"/>
    <property type="match status" value="1"/>
</dbReference>
<evidence type="ECO:0000313" key="3">
    <source>
        <dbReference type="RefSeq" id="XP_056688311.1"/>
    </source>
</evidence>
<dbReference type="GeneID" id="130463256"/>
<feature type="region of interest" description="Disordered" evidence="1">
    <location>
        <begin position="213"/>
        <end position="255"/>
    </location>
</feature>